<dbReference type="AlphaFoldDB" id="A0A2J8UAV1"/>
<accession>A0A2J8UAV1</accession>
<comment type="caution">
    <text evidence="2">The sequence shown here is derived from an EMBL/GenBank/DDBJ whole genome shotgun (WGS) entry which is preliminary data.</text>
</comment>
<feature type="non-terminal residue" evidence="2">
    <location>
        <position position="79"/>
    </location>
</feature>
<reference evidence="2" key="1">
    <citation type="submission" date="2017-12" db="EMBL/GenBank/DDBJ databases">
        <title>High-resolution comparative analysis of great ape genomes.</title>
        <authorList>
            <person name="Pollen A."/>
            <person name="Hastie A."/>
            <person name="Hormozdiari F."/>
            <person name="Dougherty M."/>
            <person name="Liu R."/>
            <person name="Chaisson M."/>
            <person name="Hoppe E."/>
            <person name="Hill C."/>
            <person name="Pang A."/>
            <person name="Hillier L."/>
            <person name="Baker C."/>
            <person name="Armstrong J."/>
            <person name="Shendure J."/>
            <person name="Paten B."/>
            <person name="Wilson R."/>
            <person name="Chao H."/>
            <person name="Schneider V."/>
            <person name="Ventura M."/>
            <person name="Kronenberg Z."/>
            <person name="Murali S."/>
            <person name="Gordon D."/>
            <person name="Cantsilieris S."/>
            <person name="Munson K."/>
            <person name="Nelson B."/>
            <person name="Raja A."/>
            <person name="Underwood J."/>
            <person name="Diekhans M."/>
            <person name="Fiddes I."/>
            <person name="Haussler D."/>
            <person name="Eichler E."/>
        </authorList>
    </citation>
    <scope>NUCLEOTIDE SEQUENCE [LARGE SCALE GENOMIC DNA]</scope>
    <source>
        <strain evidence="2">Susie</strain>
    </source>
</reference>
<dbReference type="EMBL" id="NDHI03003466">
    <property type="protein sequence ID" value="PNJ42400.1"/>
    <property type="molecule type" value="Genomic_DNA"/>
</dbReference>
<proteinExistence type="predicted"/>
<protein>
    <submittedName>
        <fullName evidence="2">TMPRSS2 isoform 10</fullName>
    </submittedName>
</protein>
<gene>
    <name evidence="2" type="ORF">CR201_G0029329</name>
</gene>
<organism evidence="2">
    <name type="scientific">Pongo abelii</name>
    <name type="common">Sumatran orangutan</name>
    <name type="synonym">Pongo pygmaeus abelii</name>
    <dbReference type="NCBI Taxonomy" id="9601"/>
    <lineage>
        <taxon>Eukaryota</taxon>
        <taxon>Metazoa</taxon>
        <taxon>Chordata</taxon>
        <taxon>Craniata</taxon>
        <taxon>Vertebrata</taxon>
        <taxon>Euteleostomi</taxon>
        <taxon>Mammalia</taxon>
        <taxon>Eutheria</taxon>
        <taxon>Euarchontoglires</taxon>
        <taxon>Primates</taxon>
        <taxon>Haplorrhini</taxon>
        <taxon>Catarrhini</taxon>
        <taxon>Hominidae</taxon>
        <taxon>Pongo</taxon>
    </lineage>
</organism>
<sequence length="79" mass="8506">MALNSGSPPAIGPYYENHGYQPENPYPAQPTVAPSVYEVHPAQYYPSPVPQYAPRVLTQASNPVVHTQPKSPLGTVCTS</sequence>
<evidence type="ECO:0000313" key="2">
    <source>
        <dbReference type="EMBL" id="PNJ42400.1"/>
    </source>
</evidence>
<name>A0A2J8UAV1_PONAB</name>
<feature type="region of interest" description="Disordered" evidence="1">
    <location>
        <begin position="1"/>
        <end position="27"/>
    </location>
</feature>
<evidence type="ECO:0000256" key="1">
    <source>
        <dbReference type="SAM" id="MobiDB-lite"/>
    </source>
</evidence>